<name>A0ABX4SM21_9GAMM</name>
<evidence type="ECO:0000313" key="2">
    <source>
        <dbReference type="EMBL" id="PLR21178.1"/>
    </source>
</evidence>
<evidence type="ECO:0000313" key="3">
    <source>
        <dbReference type="Proteomes" id="UP000234296"/>
    </source>
</evidence>
<feature type="domain" description="Tle cognate immunity protein 4 C-terminal" evidence="1">
    <location>
        <begin position="228"/>
        <end position="393"/>
    </location>
</feature>
<gene>
    <name evidence="2" type="ORF">PZBJ_17635</name>
</gene>
<proteinExistence type="predicted"/>
<organism evidence="2 3">
    <name type="scientific">Pantoea endophytica</name>
    <dbReference type="NCBI Taxonomy" id="92488"/>
    <lineage>
        <taxon>Bacteria</taxon>
        <taxon>Pseudomonadati</taxon>
        <taxon>Pseudomonadota</taxon>
        <taxon>Gammaproteobacteria</taxon>
        <taxon>Enterobacterales</taxon>
        <taxon>Erwiniaceae</taxon>
        <taxon>Pantoea</taxon>
    </lineage>
</organism>
<reference evidence="3" key="1">
    <citation type="submission" date="2017-12" db="EMBL/GenBank/DDBJ databases">
        <title>The genome sequence of Pantoea sp. 596.</title>
        <authorList>
            <person name="Gao J."/>
            <person name="Mao X."/>
            <person name="Sun J."/>
        </authorList>
    </citation>
    <scope>NUCLEOTIDE SEQUENCE [LARGE SCALE GENOMIC DNA]</scope>
    <source>
        <strain evidence="3">596</strain>
    </source>
</reference>
<dbReference type="EMBL" id="PJRT01000029">
    <property type="protein sequence ID" value="PLR21178.1"/>
    <property type="molecule type" value="Genomic_DNA"/>
</dbReference>
<protein>
    <recommendedName>
        <fullName evidence="1">Tle cognate immunity protein 4 C-terminal domain-containing protein</fullName>
    </recommendedName>
</protein>
<dbReference type="RefSeq" id="WP_101763563.1">
    <property type="nucleotide sequence ID" value="NZ_PJRT01000029.1"/>
</dbReference>
<keyword evidence="3" id="KW-1185">Reference proteome</keyword>
<dbReference type="Proteomes" id="UP000234296">
    <property type="component" value="Unassembled WGS sequence"/>
</dbReference>
<accession>A0ABX4SM21</accession>
<comment type="caution">
    <text evidence="2">The sequence shown here is derived from an EMBL/GenBank/DDBJ whole genome shotgun (WGS) entry which is preliminary data.</text>
</comment>
<dbReference type="InterPro" id="IPR041290">
    <property type="entry name" value="Tli4_C"/>
</dbReference>
<sequence>MKKINIFFLFSSILISKYSMGQKWNDECVGYYQMNLPSELEVAVYPINSLISPAKEPRSDYGILIQRTKKPEITFGTKSRESNLNRFQADFSEFYYEKFKVGISSKNPSVINLLEYKKNTISDYEFIAASGRQLEKRDSELFDEPLPSEMESNRVYGFLIKDYNNAFSTYELRGYTLNISSGHRLYKFWSKKDDYLDDKSQTAENQWHKKEPEVKSLLSRFSPRELYEVPNKQGFCIPYGFIANDSGHESHNMAVTYRLKDHPDVTILFQTLTSDPGPGNNRPKFDMNEKEYVTEFWNRIYGAKFRNIKLYGKGFSYPKIDGRKAVAAFAKFTRYDKSVDYGYVAYVKGKTPDEPTIMFFIMRKGTQATVNPPFDHQELEKMAEHIVASIKKR</sequence>
<dbReference type="Pfam" id="PF18426">
    <property type="entry name" value="Tli4_C"/>
    <property type="match status" value="1"/>
</dbReference>
<evidence type="ECO:0000259" key="1">
    <source>
        <dbReference type="Pfam" id="PF18426"/>
    </source>
</evidence>